<reference evidence="1" key="1">
    <citation type="submission" date="2020-10" db="EMBL/GenBank/DDBJ databases">
        <authorList>
            <person name="Gilroy R."/>
        </authorList>
    </citation>
    <scope>NUCLEOTIDE SEQUENCE</scope>
    <source>
        <strain evidence="1">B3-4054</strain>
    </source>
</reference>
<feature type="non-terminal residue" evidence="1">
    <location>
        <position position="141"/>
    </location>
</feature>
<sequence>MDFLMTAGIMLLLVLLGIPVFSAGAGFVLYPALSARVFRSLSLRMSAGMPDPEEALRRFRLWQSSCVRKEIAIRVRAGRGLLSGILFVPKAGFPEGPDTGSPSVEKTPLRRIFIFTPEGRAFSPADFAPFLRAGFPERMAG</sequence>
<evidence type="ECO:0000313" key="2">
    <source>
        <dbReference type="Proteomes" id="UP000823616"/>
    </source>
</evidence>
<proteinExistence type="predicted"/>
<dbReference type="Proteomes" id="UP000823616">
    <property type="component" value="Unassembled WGS sequence"/>
</dbReference>
<reference evidence="1" key="2">
    <citation type="journal article" date="2021" name="PeerJ">
        <title>Extensive microbial diversity within the chicken gut microbiome revealed by metagenomics and culture.</title>
        <authorList>
            <person name="Gilroy R."/>
            <person name="Ravi A."/>
            <person name="Getino M."/>
            <person name="Pursley I."/>
            <person name="Horton D.L."/>
            <person name="Alikhan N.F."/>
            <person name="Baker D."/>
            <person name="Gharbi K."/>
            <person name="Hall N."/>
            <person name="Watson M."/>
            <person name="Adriaenssens E.M."/>
            <person name="Foster-Nyarko E."/>
            <person name="Jarju S."/>
            <person name="Secka A."/>
            <person name="Antonio M."/>
            <person name="Oren A."/>
            <person name="Chaudhuri R.R."/>
            <person name="La Ragione R."/>
            <person name="Hildebrand F."/>
            <person name="Pallen M.J."/>
        </authorList>
    </citation>
    <scope>NUCLEOTIDE SEQUENCE</scope>
    <source>
        <strain evidence="1">B3-4054</strain>
    </source>
</reference>
<evidence type="ECO:0000313" key="1">
    <source>
        <dbReference type="EMBL" id="MBO8450922.1"/>
    </source>
</evidence>
<organism evidence="1 2">
    <name type="scientific">Candidatus Avitreponema avistercoris</name>
    <dbReference type="NCBI Taxonomy" id="2840705"/>
    <lineage>
        <taxon>Bacteria</taxon>
        <taxon>Pseudomonadati</taxon>
        <taxon>Spirochaetota</taxon>
        <taxon>Spirochaetia</taxon>
        <taxon>Spirochaetales</taxon>
        <taxon>Candidatus Avitreponema</taxon>
    </lineage>
</organism>
<name>A0A9D9EPI2_9SPIR</name>
<dbReference type="AlphaFoldDB" id="A0A9D9EPI2"/>
<dbReference type="EMBL" id="JADIMS010000140">
    <property type="protein sequence ID" value="MBO8450922.1"/>
    <property type="molecule type" value="Genomic_DNA"/>
</dbReference>
<comment type="caution">
    <text evidence="1">The sequence shown here is derived from an EMBL/GenBank/DDBJ whole genome shotgun (WGS) entry which is preliminary data.</text>
</comment>
<protein>
    <submittedName>
        <fullName evidence="1">Uncharacterized protein</fullName>
    </submittedName>
</protein>
<accession>A0A9D9EPI2</accession>
<gene>
    <name evidence="1" type="ORF">IAA96_07440</name>
</gene>